<dbReference type="eggNOG" id="COG0589">
    <property type="taxonomic scope" value="Bacteria"/>
</dbReference>
<evidence type="ECO:0000313" key="1">
    <source>
        <dbReference type="EMBL" id="AEH23122.1"/>
    </source>
</evidence>
<protein>
    <recommendedName>
        <fullName evidence="3">UspA domain-containing protein</fullName>
    </recommendedName>
</protein>
<dbReference type="PATRIC" id="fig|795359.3.peg.1038"/>
<evidence type="ECO:0008006" key="3">
    <source>
        <dbReference type="Google" id="ProtNLM"/>
    </source>
</evidence>
<name>F8C5Y1_THEGP</name>
<sequence length="254" mass="29798">MTKLFCQIILFITVYKKVLVEINEIVTAEIFARYALKFAKLNNASLCFFFIHKKGIKFEKISTILKRIFLEAEKNHLKAECIIKEGERLKELKDIILKEKIDLAFLPSDDFKKTLKLPCSVVIIKIINVGKISPKRILFILKGDLNYLKEKTDFIINLSKIFHAKVFINYFGKGENIEKIFSSLKRHEIKFESRIFPKFSYETLIFQTLSKKIELLAVEQKKTEFLGIFKLDLVSKLIENPPCNLIIFKPYHRK</sequence>
<evidence type="ECO:0000313" key="2">
    <source>
        <dbReference type="Proteomes" id="UP000006583"/>
    </source>
</evidence>
<reference evidence="1 2" key="1">
    <citation type="journal article" date="2013" name="Genome Announc.">
        <title>Complete genome sequence of the hyperthermophilic sulfate-reducing bacterium Thermodesulfobacterium geofontis OPF15T.</title>
        <authorList>
            <person name="Elkins J.G."/>
            <person name="Hamilton-Brehm S.D."/>
            <person name="Lucas S."/>
            <person name="Han J."/>
            <person name="Lapidus A."/>
            <person name="Cheng J.F."/>
            <person name="Goodwin L.A."/>
            <person name="Pitluck S."/>
            <person name="Peters L."/>
            <person name="Mikhailova N."/>
            <person name="Davenport K.W."/>
            <person name="Detter J.C."/>
            <person name="Han C.S."/>
            <person name="Tapia R."/>
            <person name="Land M.L."/>
            <person name="Hauser L."/>
            <person name="Kyrpides N.C."/>
            <person name="Ivanova N.N."/>
            <person name="Pagani I."/>
            <person name="Bruce D."/>
            <person name="Woyke T."/>
            <person name="Cottingham R.W."/>
        </authorList>
    </citation>
    <scope>NUCLEOTIDE SEQUENCE [LARGE SCALE GENOMIC DNA]</scope>
    <source>
        <strain evidence="1 2">OPF15</strain>
    </source>
</reference>
<gene>
    <name evidence="1" type="ordered locus">TOPB45_1028</name>
</gene>
<dbReference type="Proteomes" id="UP000006583">
    <property type="component" value="Chromosome"/>
</dbReference>
<accession>F8C5Y1</accession>
<dbReference type="AlphaFoldDB" id="F8C5Y1"/>
<keyword evidence="2" id="KW-1185">Reference proteome</keyword>
<dbReference type="KEGG" id="top:TOPB45_1028"/>
<proteinExistence type="predicted"/>
<dbReference type="HOGENOM" id="CLU_1151373_0_0_0"/>
<dbReference type="EMBL" id="CP002829">
    <property type="protein sequence ID" value="AEH23122.1"/>
    <property type="molecule type" value="Genomic_DNA"/>
</dbReference>
<organism evidence="1 2">
    <name type="scientific">Thermodesulfobacterium geofontis (strain OPF15)</name>
    <dbReference type="NCBI Taxonomy" id="795359"/>
    <lineage>
        <taxon>Bacteria</taxon>
        <taxon>Pseudomonadati</taxon>
        <taxon>Thermodesulfobacteriota</taxon>
        <taxon>Thermodesulfobacteria</taxon>
        <taxon>Thermodesulfobacteriales</taxon>
        <taxon>Thermodesulfobacteriaceae</taxon>
        <taxon>Thermodesulfobacterium</taxon>
    </lineage>
</organism>
<dbReference type="STRING" id="795359.TOPB45_1028"/>